<evidence type="ECO:0000313" key="5">
    <source>
        <dbReference type="EMBL" id="QTD50859.1"/>
    </source>
</evidence>
<dbReference type="InterPro" id="IPR041664">
    <property type="entry name" value="AAA_16"/>
</dbReference>
<dbReference type="Pfam" id="PF13424">
    <property type="entry name" value="TPR_12"/>
    <property type="match status" value="1"/>
</dbReference>
<feature type="domain" description="CHAT" evidence="3">
    <location>
        <begin position="52"/>
        <end position="322"/>
    </location>
</feature>
<gene>
    <name evidence="5" type="ORF">J3U87_00190</name>
</gene>
<dbReference type="PANTHER" id="PTHR10098:SF108">
    <property type="entry name" value="TETRATRICOPEPTIDE REPEAT PROTEIN 28"/>
    <property type="match status" value="1"/>
</dbReference>
<dbReference type="PROSITE" id="PS50005">
    <property type="entry name" value="TPR"/>
    <property type="match status" value="1"/>
</dbReference>
<sequence length="1240" mass="136817">MSNWRFDLESAELLCFDGANRLRARVALDEVDPSAFFAEVRGESAKHVTDDQALGRKLFQWLIGLEDHGVPVREALGEGVILRVDIDCPLSDAPWELMHDGQEYSSGRLAPLFLPLRRAIKGAHTLPDPVNRPPRLLMLTFPANPPETQRGVPEDEPEEDPALQEEEGLVLEALAGVPLELQVEDSGCLAILNENLGELDSDYFELIHIRGRVIYHEGKACLLTEDPQGLRQYSHDSRIALALSPDFPRLFFICGLATGDDSERDALLSLAHDMVKQGVPAILTWWRPPGDHGMRTACAELYRSLAEGHSVAEAVAATRAVLAATGVPGWHDLHLLTDDTPMAPIVTPTHTANRLVFQPLQMPHRFAPAGSKAPISSAGAFVGRRCLIQKVLHLFRTIPGMPGYHECVVLHGPQGAGKSSLAARIRERMYQFREIVLVGPLSEAALIQGLNDALNHPRAAEIMDAVNRSMYDRFEMLLVQVMELEPFVVTFEDFEQNARRDEHGMPLLDDDGYLILEDEPATLFTRLLEAINTTVTETRVLVTSTHPVRVSYENAAIGQISIAALNSADVLKKLRQLPWLGSRRHPLATRARKALVLCEGLPGLLEAVDGLLKLLATPGSAEFTFEEAHTRLTAVPLWRRRLALFRFLLEQVDGEGLRLLGFLSLMRIPVSLGTVKALAGGALVDARLNRAIELGLVVLASGEMGSFDRYYLPDEVAELLPETLPETERNQALARAASDLFKESWDICNARQLAQAREAYRLALAANVPDLARDAGLSLAEALISRSRLREATAICQLILDAFGEERRLLRTLARAELALGDADAAAHHLRRARERVTEDPRPGDPVAQNLGDGSARTTATVDAEEDQALSYLEESLAEHEGDSRGETASHYSLGLILSNQGRDKEAGDHLREALNRAEALNDRSCQAAVHHELGLLAMKAENYREALSCFQRSLDTRLPEGDGKGRSATLLAMAGVYTELDEPSEAERCLGEALTLSHEAGDLVGEASALHTRAAILAERKEDAAALDHFKRAAAIFKQLGDMRRHAVALADAAWTLGLLGGENDAEGLFLRAVWTLAEERAWPELSRVLYYLGNTSDPMSDYYLAQSFWLSMRIQVPLKDFVLQGYSLMDRFGPDSEVSRQLCSAIPLMILFRSEEHPSHRELLNEAGLRILNFVGAENLTPDAFTLWIAGHGLENPNQVFESLNRALESVVPEEAWVFDRAYFRDFLWPEISAQGPG</sequence>
<dbReference type="SUPFAM" id="SSF48452">
    <property type="entry name" value="TPR-like"/>
    <property type="match status" value="2"/>
</dbReference>
<dbReference type="InterPro" id="IPR027417">
    <property type="entry name" value="P-loop_NTPase"/>
</dbReference>
<evidence type="ECO:0000259" key="4">
    <source>
        <dbReference type="Pfam" id="PF13191"/>
    </source>
</evidence>
<evidence type="ECO:0000256" key="2">
    <source>
        <dbReference type="SAM" id="MobiDB-lite"/>
    </source>
</evidence>
<name>A0A8A4TLJ0_SULCO</name>
<evidence type="ECO:0000313" key="6">
    <source>
        <dbReference type="Proteomes" id="UP000663929"/>
    </source>
</evidence>
<organism evidence="5 6">
    <name type="scientific">Sulfidibacter corallicola</name>
    <dbReference type="NCBI Taxonomy" id="2818388"/>
    <lineage>
        <taxon>Bacteria</taxon>
        <taxon>Pseudomonadati</taxon>
        <taxon>Acidobacteriota</taxon>
        <taxon>Holophagae</taxon>
        <taxon>Acanthopleuribacterales</taxon>
        <taxon>Acanthopleuribacteraceae</taxon>
        <taxon>Sulfidibacter</taxon>
    </lineage>
</organism>
<dbReference type="AlphaFoldDB" id="A0A8A4TLJ0"/>
<dbReference type="InterPro" id="IPR019734">
    <property type="entry name" value="TPR_rpt"/>
</dbReference>
<dbReference type="Pfam" id="PF13191">
    <property type="entry name" value="AAA_16"/>
    <property type="match status" value="1"/>
</dbReference>
<dbReference type="Pfam" id="PF12770">
    <property type="entry name" value="CHAT"/>
    <property type="match status" value="1"/>
</dbReference>
<dbReference type="InterPro" id="IPR011990">
    <property type="entry name" value="TPR-like_helical_dom_sf"/>
</dbReference>
<feature type="region of interest" description="Disordered" evidence="2">
    <location>
        <begin position="143"/>
        <end position="162"/>
    </location>
</feature>
<dbReference type="SUPFAM" id="SSF52540">
    <property type="entry name" value="P-loop containing nucleoside triphosphate hydrolases"/>
    <property type="match status" value="1"/>
</dbReference>
<dbReference type="InterPro" id="IPR024983">
    <property type="entry name" value="CHAT_dom"/>
</dbReference>
<dbReference type="PANTHER" id="PTHR10098">
    <property type="entry name" value="RAPSYN-RELATED"/>
    <property type="match status" value="1"/>
</dbReference>
<keyword evidence="6" id="KW-1185">Reference proteome</keyword>
<accession>A0A8A4TLJ0</accession>
<evidence type="ECO:0000259" key="3">
    <source>
        <dbReference type="Pfam" id="PF12770"/>
    </source>
</evidence>
<reference evidence="5" key="1">
    <citation type="submission" date="2021-03" db="EMBL/GenBank/DDBJ databases">
        <title>Acanthopleuribacteraceae sp. M133.</title>
        <authorList>
            <person name="Wang G."/>
        </authorList>
    </citation>
    <scope>NUCLEOTIDE SEQUENCE</scope>
    <source>
        <strain evidence="5">M133</strain>
    </source>
</reference>
<dbReference type="Proteomes" id="UP000663929">
    <property type="component" value="Chromosome"/>
</dbReference>
<protein>
    <submittedName>
        <fullName evidence="5">Tetratricopeptide repeat protein</fullName>
    </submittedName>
</protein>
<dbReference type="RefSeq" id="WP_237380960.1">
    <property type="nucleotide sequence ID" value="NZ_CP071793.1"/>
</dbReference>
<dbReference type="Gene3D" id="1.25.40.10">
    <property type="entry name" value="Tetratricopeptide repeat domain"/>
    <property type="match status" value="2"/>
</dbReference>
<dbReference type="SMART" id="SM00028">
    <property type="entry name" value="TPR"/>
    <property type="match status" value="5"/>
</dbReference>
<feature type="region of interest" description="Disordered" evidence="2">
    <location>
        <begin position="831"/>
        <end position="861"/>
    </location>
</feature>
<dbReference type="KEGG" id="scor:J3U87_00190"/>
<keyword evidence="1" id="KW-0802">TPR repeat</keyword>
<dbReference type="EMBL" id="CP071793">
    <property type="protein sequence ID" value="QTD50859.1"/>
    <property type="molecule type" value="Genomic_DNA"/>
</dbReference>
<feature type="domain" description="Orc1-like AAA ATPase" evidence="4">
    <location>
        <begin position="381"/>
        <end position="507"/>
    </location>
</feature>
<proteinExistence type="predicted"/>
<evidence type="ECO:0000256" key="1">
    <source>
        <dbReference type="PROSITE-ProRule" id="PRU00339"/>
    </source>
</evidence>
<feature type="repeat" description="TPR" evidence="1">
    <location>
        <begin position="928"/>
        <end position="961"/>
    </location>
</feature>